<name>A0A3B1D5F1_9ZZZZ</name>
<dbReference type="EMBL" id="UOGK01000019">
    <property type="protein sequence ID" value="VAX35892.1"/>
    <property type="molecule type" value="Genomic_DNA"/>
</dbReference>
<keyword evidence="1" id="KW-0812">Transmembrane</keyword>
<dbReference type="InterPro" id="IPR012902">
    <property type="entry name" value="N_methyl_site"/>
</dbReference>
<dbReference type="NCBIfam" id="TIGR02532">
    <property type="entry name" value="IV_pilin_GFxxxE"/>
    <property type="match status" value="1"/>
</dbReference>
<sequence length="295" mass="32657">MIPRCTAQPQRPATHATRDGCSVIGLARRAFTLIELMIVIGIIAVLISMSLVVGSKVIEGGKSRATKNVIRVLDESRGAWTLNADVPLPAMLEVPQTTGNNPRVRMYPIIDARQDRVKDFEAPVALPSIRLYTALVQQDESIRASLEQLDSAFVKPKSVPMKPDGSAESWSISGLDILDAWGRPLRFVHPAYHGGHGDYWNPDANRLEPDRPLLEVDVPTGRGDSTFTLKFRRSYRPFADDDKREGNWIGDADEGMCIGGSAYFYSAGEDGDPGTRRNNVYSTVPRFPVETRDFE</sequence>
<evidence type="ECO:0000256" key="1">
    <source>
        <dbReference type="SAM" id="Phobius"/>
    </source>
</evidence>
<dbReference type="Pfam" id="PF07963">
    <property type="entry name" value="N_methyl"/>
    <property type="match status" value="1"/>
</dbReference>
<keyword evidence="1" id="KW-1133">Transmembrane helix</keyword>
<dbReference type="SUPFAM" id="SSF54523">
    <property type="entry name" value="Pili subunits"/>
    <property type="match status" value="1"/>
</dbReference>
<proteinExistence type="predicted"/>
<feature type="transmembrane region" description="Helical" evidence="1">
    <location>
        <begin position="36"/>
        <end position="58"/>
    </location>
</feature>
<organism evidence="2">
    <name type="scientific">hydrothermal vent metagenome</name>
    <dbReference type="NCBI Taxonomy" id="652676"/>
    <lineage>
        <taxon>unclassified sequences</taxon>
        <taxon>metagenomes</taxon>
        <taxon>ecological metagenomes</taxon>
    </lineage>
</organism>
<keyword evidence="1" id="KW-0472">Membrane</keyword>
<gene>
    <name evidence="2" type="ORF">MNBD_PLANCTO03-1068</name>
</gene>
<dbReference type="InterPro" id="IPR045584">
    <property type="entry name" value="Pilin-like"/>
</dbReference>
<reference evidence="2" key="1">
    <citation type="submission" date="2018-06" db="EMBL/GenBank/DDBJ databases">
        <authorList>
            <person name="Zhirakovskaya E."/>
        </authorList>
    </citation>
    <scope>NUCLEOTIDE SEQUENCE</scope>
</reference>
<dbReference type="Gene3D" id="3.30.700.10">
    <property type="entry name" value="Glycoprotein, Type 4 Pilin"/>
    <property type="match status" value="1"/>
</dbReference>
<evidence type="ECO:0008006" key="3">
    <source>
        <dbReference type="Google" id="ProtNLM"/>
    </source>
</evidence>
<accession>A0A3B1D5F1</accession>
<protein>
    <recommendedName>
        <fullName evidence="3">Prepilin-type N-terminal cleavage/methylation domain-containing protein</fullName>
    </recommendedName>
</protein>
<evidence type="ECO:0000313" key="2">
    <source>
        <dbReference type="EMBL" id="VAX35892.1"/>
    </source>
</evidence>
<dbReference type="AlphaFoldDB" id="A0A3B1D5F1"/>